<evidence type="ECO:0000256" key="2">
    <source>
        <dbReference type="ARBA" id="ARBA00022475"/>
    </source>
</evidence>
<feature type="transmembrane region" description="Helical" evidence="7">
    <location>
        <begin position="6"/>
        <end position="28"/>
    </location>
</feature>
<dbReference type="Gene3D" id="1.10.287.950">
    <property type="entry name" value="Methyl-accepting chemotaxis protein"/>
    <property type="match status" value="1"/>
</dbReference>
<evidence type="ECO:0000256" key="3">
    <source>
        <dbReference type="ARBA" id="ARBA00023136"/>
    </source>
</evidence>
<sequence length="573" mass="62435">MNSLLARMILFFSSLIVIGIAIVGMTVYQSSNSLVIQSIGKQAEQVALRASALIDPVQYAAIPAREGGETSYYTELRQQLNKLREDNGFRYIYTLNRVQQDGKEQYVYIVDGAPQDVAEDDFSPLGTVEDTVYPAMKQVMDTGKPAVGDLSQDQYGAIITSFVPIKNADGQTIGVLGADLDATDIYQLMQKSKQMTIIVSIIILLVSIVLVYLLARYLIRPLKRLMQDIHRVNEGDLTIHINSTSKDEIGQLSTAFGRLVTDTNRVIVGIRDSAQELQQAALGLSEQSQTTAATSRTIAGHVNETAADTQTQAAHAIEMQHGMNEVSAGMQRIAEAVSIVSDRSGDTLEQSVQGKQSIGQAVAQMEAITQSSDRMAVATGQLQQHSDRIEDILRLINDIAGQTHLLALNASIEAARAGEHGRGFSVVAGEVQKLAGQSQSSASVVAEIVTAMQREIIELHYHMETNRTEAHTGKDVVQHAGQSFERIHDRLSEVATQLHQVSESSAEISAISQQMLASVDEMEGITRQSAHRFEQVTEGAEEQQAAMEHVNSSANHLAELSERLNGLIGRFKV</sequence>
<dbReference type="PROSITE" id="PS50111">
    <property type="entry name" value="CHEMOTAXIS_TRANSDUC_2"/>
    <property type="match status" value="1"/>
</dbReference>
<dbReference type="Proteomes" id="UP001185028">
    <property type="component" value="Unassembled WGS sequence"/>
</dbReference>
<dbReference type="CDD" id="cd06225">
    <property type="entry name" value="HAMP"/>
    <property type="match status" value="1"/>
</dbReference>
<comment type="caution">
    <text evidence="10">The sequence shown here is derived from an EMBL/GenBank/DDBJ whole genome shotgun (WGS) entry which is preliminary data.</text>
</comment>
<comment type="subcellular location">
    <subcellularLocation>
        <location evidence="1">Cell membrane</location>
    </subcellularLocation>
</comment>
<feature type="domain" description="Methyl-accepting transducer" evidence="8">
    <location>
        <begin position="287"/>
        <end position="523"/>
    </location>
</feature>
<dbReference type="PANTHER" id="PTHR32089">
    <property type="entry name" value="METHYL-ACCEPTING CHEMOTAXIS PROTEIN MCPB"/>
    <property type="match status" value="1"/>
</dbReference>
<evidence type="ECO:0000313" key="11">
    <source>
        <dbReference type="Proteomes" id="UP001185028"/>
    </source>
</evidence>
<keyword evidence="4 6" id="KW-0807">Transducer</keyword>
<dbReference type="SUPFAM" id="SSF58104">
    <property type="entry name" value="Methyl-accepting chemotaxis protein (MCP) signaling domain"/>
    <property type="match status" value="1"/>
</dbReference>
<dbReference type="Pfam" id="PF00672">
    <property type="entry name" value="HAMP"/>
    <property type="match status" value="1"/>
</dbReference>
<dbReference type="Gene3D" id="3.30.450.20">
    <property type="entry name" value="PAS domain"/>
    <property type="match status" value="1"/>
</dbReference>
<dbReference type="EMBL" id="JAVDQH010000003">
    <property type="protein sequence ID" value="MDR6243092.1"/>
    <property type="molecule type" value="Genomic_DNA"/>
</dbReference>
<keyword evidence="11" id="KW-1185">Reference proteome</keyword>
<keyword evidence="7" id="KW-1133">Transmembrane helix</keyword>
<dbReference type="InterPro" id="IPR003660">
    <property type="entry name" value="HAMP_dom"/>
</dbReference>
<dbReference type="InterPro" id="IPR004089">
    <property type="entry name" value="MCPsignal_dom"/>
</dbReference>
<dbReference type="SUPFAM" id="SSF103190">
    <property type="entry name" value="Sensory domain-like"/>
    <property type="match status" value="1"/>
</dbReference>
<comment type="similarity">
    <text evidence="5">Belongs to the methyl-accepting chemotaxis (MCP) protein family.</text>
</comment>
<dbReference type="CDD" id="cd18773">
    <property type="entry name" value="PDC1_HK_sensor"/>
    <property type="match status" value="1"/>
</dbReference>
<keyword evidence="7" id="KW-0812">Transmembrane</keyword>
<dbReference type="InterPro" id="IPR029151">
    <property type="entry name" value="Sensor-like_sf"/>
</dbReference>
<name>A0ABU1IUZ3_9BACL</name>
<evidence type="ECO:0000256" key="5">
    <source>
        <dbReference type="ARBA" id="ARBA00029447"/>
    </source>
</evidence>
<protein>
    <submittedName>
        <fullName evidence="10">Methyl-accepting chemotaxis protein</fullName>
    </submittedName>
</protein>
<feature type="transmembrane region" description="Helical" evidence="7">
    <location>
        <begin position="197"/>
        <end position="219"/>
    </location>
</feature>
<evidence type="ECO:0000313" key="10">
    <source>
        <dbReference type="EMBL" id="MDR6243092.1"/>
    </source>
</evidence>
<evidence type="ECO:0000256" key="1">
    <source>
        <dbReference type="ARBA" id="ARBA00004236"/>
    </source>
</evidence>
<evidence type="ECO:0000256" key="4">
    <source>
        <dbReference type="ARBA" id="ARBA00023224"/>
    </source>
</evidence>
<evidence type="ECO:0000256" key="6">
    <source>
        <dbReference type="PROSITE-ProRule" id="PRU00284"/>
    </source>
</evidence>
<evidence type="ECO:0000256" key="7">
    <source>
        <dbReference type="SAM" id="Phobius"/>
    </source>
</evidence>
<dbReference type="PROSITE" id="PS50885">
    <property type="entry name" value="HAMP"/>
    <property type="match status" value="1"/>
</dbReference>
<dbReference type="SMART" id="SM00304">
    <property type="entry name" value="HAMP"/>
    <property type="match status" value="1"/>
</dbReference>
<dbReference type="Pfam" id="PF00015">
    <property type="entry name" value="MCPsignal"/>
    <property type="match status" value="1"/>
</dbReference>
<dbReference type="PANTHER" id="PTHR32089:SF112">
    <property type="entry name" value="LYSOZYME-LIKE PROTEIN-RELATED"/>
    <property type="match status" value="1"/>
</dbReference>
<dbReference type="CDD" id="cd11386">
    <property type="entry name" value="MCP_signal"/>
    <property type="match status" value="1"/>
</dbReference>
<evidence type="ECO:0000259" key="9">
    <source>
        <dbReference type="PROSITE" id="PS50885"/>
    </source>
</evidence>
<accession>A0ABU1IUZ3</accession>
<dbReference type="Gene3D" id="6.10.340.10">
    <property type="match status" value="1"/>
</dbReference>
<feature type="domain" description="HAMP" evidence="9">
    <location>
        <begin position="216"/>
        <end position="268"/>
    </location>
</feature>
<dbReference type="SMART" id="SM00283">
    <property type="entry name" value="MA"/>
    <property type="match status" value="1"/>
</dbReference>
<evidence type="ECO:0000259" key="8">
    <source>
        <dbReference type="PROSITE" id="PS50111"/>
    </source>
</evidence>
<reference evidence="10 11" key="1">
    <citation type="submission" date="2023-07" db="EMBL/GenBank/DDBJ databases">
        <title>Genomic Encyclopedia of Type Strains, Phase IV (KMG-IV): sequencing the most valuable type-strain genomes for metagenomic binning, comparative biology and taxonomic classification.</title>
        <authorList>
            <person name="Goeker M."/>
        </authorList>
    </citation>
    <scope>NUCLEOTIDE SEQUENCE [LARGE SCALE GENOMIC DNA]</scope>
    <source>
        <strain evidence="10 11">DSM 22170</strain>
    </source>
</reference>
<dbReference type="RefSeq" id="WP_188775452.1">
    <property type="nucleotide sequence ID" value="NZ_BMMB01000004.1"/>
</dbReference>
<proteinExistence type="inferred from homology"/>
<gene>
    <name evidence="10" type="ORF">JOC58_000977</name>
</gene>
<keyword evidence="3 7" id="KW-0472">Membrane</keyword>
<keyword evidence="2" id="KW-1003">Cell membrane</keyword>
<organism evidence="10 11">
    <name type="scientific">Paenibacillus hunanensis</name>
    <dbReference type="NCBI Taxonomy" id="539262"/>
    <lineage>
        <taxon>Bacteria</taxon>
        <taxon>Bacillati</taxon>
        <taxon>Bacillota</taxon>
        <taxon>Bacilli</taxon>
        <taxon>Bacillales</taxon>
        <taxon>Paenibacillaceae</taxon>
        <taxon>Paenibacillus</taxon>
    </lineage>
</organism>